<accession>Q8DIK9</accession>
<protein>
    <submittedName>
        <fullName evidence="1">Tlr1575 protein</fullName>
    </submittedName>
</protein>
<reference evidence="1 2" key="1">
    <citation type="journal article" date="2002" name="DNA Res.">
        <title>Complete genome structure of the thermophilic cyanobacterium Thermosynechococcus elongatus BP-1.</title>
        <authorList>
            <person name="Nakamura Y."/>
            <person name="Kaneko T."/>
            <person name="Sato S."/>
            <person name="Ikeuchi M."/>
            <person name="Katoh H."/>
            <person name="Sasamoto S."/>
            <person name="Watanabe A."/>
            <person name="Iriguchi M."/>
            <person name="Kawashima K."/>
            <person name="Kimura T."/>
            <person name="Kishida Y."/>
            <person name="Kiyokawa C."/>
            <person name="Kohara M."/>
            <person name="Matsumoto M."/>
            <person name="Matsuno A."/>
            <person name="Nakazaki N."/>
            <person name="Shimpo S."/>
            <person name="Sugimoto M."/>
            <person name="Takeuchi C."/>
            <person name="Yamada M."/>
            <person name="Tabata S."/>
        </authorList>
    </citation>
    <scope>NUCLEOTIDE SEQUENCE [LARGE SCALE GENOMIC DNA]</scope>
    <source>
        <strain evidence="2">IAM M-273 / NIES-2133 / BP-1</strain>
    </source>
</reference>
<dbReference type="EMBL" id="BA000039">
    <property type="protein sequence ID" value="BAC09127.1"/>
    <property type="molecule type" value="Genomic_DNA"/>
</dbReference>
<dbReference type="Gene3D" id="1.20.120.1490">
    <property type="match status" value="1"/>
</dbReference>
<dbReference type="Proteomes" id="UP000000440">
    <property type="component" value="Chromosome"/>
</dbReference>
<keyword evidence="2" id="KW-1185">Reference proteome</keyword>
<evidence type="ECO:0000313" key="1">
    <source>
        <dbReference type="EMBL" id="BAC09127.1"/>
    </source>
</evidence>
<organism evidence="1 2">
    <name type="scientific">Thermosynechococcus vestitus (strain NIES-2133 / IAM M-273 / BP-1)</name>
    <dbReference type="NCBI Taxonomy" id="197221"/>
    <lineage>
        <taxon>Bacteria</taxon>
        <taxon>Bacillati</taxon>
        <taxon>Cyanobacteriota</taxon>
        <taxon>Cyanophyceae</taxon>
        <taxon>Acaryochloridales</taxon>
        <taxon>Thermosynechococcaceae</taxon>
        <taxon>Thermosynechococcus</taxon>
    </lineage>
</organism>
<sequence length="138" mass="15379">MSLRQPLLWGGATIVISSISLGAAAAPLSQWMECFNLRSQQARPMQSINERYRQKVQPATLNTAKEHIEKCLVAGALAAQLQQRFDWVISLQQMLQRRRFVAALEMQPVLTPSWRQQPAAMNGQGLVNLPNPQGATMP</sequence>
<proteinExistence type="predicted"/>
<dbReference type="AlphaFoldDB" id="Q8DIK9"/>
<gene>
    <name evidence="1" type="ordered locus">tlr1575</name>
</gene>
<evidence type="ECO:0000313" key="2">
    <source>
        <dbReference type="Proteomes" id="UP000000440"/>
    </source>
</evidence>
<dbReference type="STRING" id="197221.gene:10748177"/>
<dbReference type="KEGG" id="tel:tlr1575"/>
<dbReference type="EnsemblBacteria" id="BAC09127">
    <property type="protein sequence ID" value="BAC09127"/>
    <property type="gene ID" value="BAC09127"/>
</dbReference>
<name>Q8DIK9_THEVB</name>